<dbReference type="Pfam" id="PF00053">
    <property type="entry name" value="EGF_laminin"/>
    <property type="match status" value="1"/>
</dbReference>
<dbReference type="FunFam" id="2.170.300.10:FF:000041">
    <property type="entry name" value="Tyrosine protein kinase receptor tie-1, putative"/>
    <property type="match status" value="1"/>
</dbReference>
<feature type="non-terminal residue" evidence="6">
    <location>
        <position position="103"/>
    </location>
</feature>
<dbReference type="Proteomes" id="UP000054047">
    <property type="component" value="Unassembled WGS sequence"/>
</dbReference>
<accession>A0A0C2FE43</accession>
<keyword evidence="1" id="KW-0245">EGF-like domain</keyword>
<sequence>MVNVNAAQDGWVKTATSRVNRASMERQAVDDCLKRCDCADGMHCDPSDGECICPPGKRGAKCDQDCEPGRFGAGCRGICACSNGASCDGVSGACTCTPGWRGK</sequence>
<evidence type="ECO:0000313" key="6">
    <source>
        <dbReference type="EMBL" id="KIH44934.1"/>
    </source>
</evidence>
<evidence type="ECO:0000256" key="2">
    <source>
        <dbReference type="ARBA" id="ARBA00022729"/>
    </source>
</evidence>
<evidence type="ECO:0000259" key="5">
    <source>
        <dbReference type="PROSITE" id="PS00022"/>
    </source>
</evidence>
<dbReference type="PANTHER" id="PTHR24035">
    <property type="entry name" value="MULTIPLE EPIDERMAL GROWTH FACTOR-LIKE DOMAINS PROTEIN"/>
    <property type="match status" value="1"/>
</dbReference>
<dbReference type="PROSITE" id="PS00022">
    <property type="entry name" value="EGF_1"/>
    <property type="match status" value="1"/>
</dbReference>
<dbReference type="InterPro" id="IPR052108">
    <property type="entry name" value="MEGF/SIB"/>
</dbReference>
<dbReference type="EMBL" id="KN774740">
    <property type="protein sequence ID" value="KIH44934.1"/>
    <property type="molecule type" value="Genomic_DNA"/>
</dbReference>
<proteinExistence type="predicted"/>
<protein>
    <recommendedName>
        <fullName evidence="5">EGF-like domain-containing protein</fullName>
    </recommendedName>
</protein>
<keyword evidence="2" id="KW-0732">Signal</keyword>
<dbReference type="InterPro" id="IPR000742">
    <property type="entry name" value="EGF"/>
</dbReference>
<dbReference type="Gene3D" id="2.170.300.10">
    <property type="entry name" value="Tie2 ligand-binding domain superfamily"/>
    <property type="match status" value="1"/>
</dbReference>
<feature type="domain" description="EGF-like" evidence="5">
    <location>
        <begin position="51"/>
        <end position="62"/>
    </location>
</feature>
<evidence type="ECO:0000256" key="3">
    <source>
        <dbReference type="ARBA" id="ARBA00022737"/>
    </source>
</evidence>
<keyword evidence="3" id="KW-0677">Repeat</keyword>
<dbReference type="PRINTS" id="PR00011">
    <property type="entry name" value="EGFLAMININ"/>
</dbReference>
<evidence type="ECO:0000313" key="7">
    <source>
        <dbReference type="Proteomes" id="UP000054047"/>
    </source>
</evidence>
<dbReference type="CDD" id="cd00055">
    <property type="entry name" value="EGF_Lam"/>
    <property type="match status" value="1"/>
</dbReference>
<reference evidence="6 7" key="1">
    <citation type="submission" date="2013-12" db="EMBL/GenBank/DDBJ databases">
        <title>Draft genome of the parsitic nematode Ancylostoma duodenale.</title>
        <authorList>
            <person name="Mitreva M."/>
        </authorList>
    </citation>
    <scope>NUCLEOTIDE SEQUENCE [LARGE SCALE GENOMIC DNA]</scope>
    <source>
        <strain evidence="6 7">Zhejiang</strain>
    </source>
</reference>
<keyword evidence="4" id="KW-1015">Disulfide bond</keyword>
<evidence type="ECO:0000256" key="4">
    <source>
        <dbReference type="ARBA" id="ARBA00023157"/>
    </source>
</evidence>
<dbReference type="OrthoDB" id="5846326at2759"/>
<dbReference type="PANTHER" id="PTHR24035:SF141">
    <property type="entry name" value="MULTIPLE EPIDERMAL GROWTH FACTOR-LIKE DOMAINS PROTEIN 6"/>
    <property type="match status" value="1"/>
</dbReference>
<organism evidence="6 7">
    <name type="scientific">Ancylostoma duodenale</name>
    <dbReference type="NCBI Taxonomy" id="51022"/>
    <lineage>
        <taxon>Eukaryota</taxon>
        <taxon>Metazoa</taxon>
        <taxon>Ecdysozoa</taxon>
        <taxon>Nematoda</taxon>
        <taxon>Chromadorea</taxon>
        <taxon>Rhabditida</taxon>
        <taxon>Rhabditina</taxon>
        <taxon>Rhabditomorpha</taxon>
        <taxon>Strongyloidea</taxon>
        <taxon>Ancylostomatidae</taxon>
        <taxon>Ancylostomatinae</taxon>
        <taxon>Ancylostoma</taxon>
    </lineage>
</organism>
<dbReference type="InterPro" id="IPR002049">
    <property type="entry name" value="LE_dom"/>
</dbReference>
<gene>
    <name evidence="6" type="ORF">ANCDUO_25031</name>
</gene>
<dbReference type="AlphaFoldDB" id="A0A0C2FE43"/>
<name>A0A0C2FE43_9BILA</name>
<evidence type="ECO:0000256" key="1">
    <source>
        <dbReference type="ARBA" id="ARBA00022536"/>
    </source>
</evidence>
<keyword evidence="7" id="KW-1185">Reference proteome</keyword>